<sequence>MVLPSKVITKQNFLYCFTTFEFTVYAACNLYTE</sequence>
<reference evidence="1" key="2">
    <citation type="journal article" date="2015" name="Fish Shellfish Immunol.">
        <title>Early steps in the European eel (Anguilla anguilla)-Vibrio vulnificus interaction in the gills: Role of the RtxA13 toxin.</title>
        <authorList>
            <person name="Callol A."/>
            <person name="Pajuelo D."/>
            <person name="Ebbesson L."/>
            <person name="Teles M."/>
            <person name="MacKenzie S."/>
            <person name="Amaro C."/>
        </authorList>
    </citation>
    <scope>NUCLEOTIDE SEQUENCE</scope>
</reference>
<dbReference type="EMBL" id="GBXM01106747">
    <property type="protein sequence ID" value="JAH01830.1"/>
    <property type="molecule type" value="Transcribed_RNA"/>
</dbReference>
<dbReference type="AlphaFoldDB" id="A0A0E9PCR4"/>
<reference evidence="1" key="1">
    <citation type="submission" date="2014-11" db="EMBL/GenBank/DDBJ databases">
        <authorList>
            <person name="Amaro Gonzalez C."/>
        </authorList>
    </citation>
    <scope>NUCLEOTIDE SEQUENCE</scope>
</reference>
<proteinExistence type="predicted"/>
<evidence type="ECO:0000313" key="1">
    <source>
        <dbReference type="EMBL" id="JAH01830.1"/>
    </source>
</evidence>
<name>A0A0E9PCR4_ANGAN</name>
<accession>A0A0E9PCR4</accession>
<organism evidence="1">
    <name type="scientific">Anguilla anguilla</name>
    <name type="common">European freshwater eel</name>
    <name type="synonym">Muraena anguilla</name>
    <dbReference type="NCBI Taxonomy" id="7936"/>
    <lineage>
        <taxon>Eukaryota</taxon>
        <taxon>Metazoa</taxon>
        <taxon>Chordata</taxon>
        <taxon>Craniata</taxon>
        <taxon>Vertebrata</taxon>
        <taxon>Euteleostomi</taxon>
        <taxon>Actinopterygii</taxon>
        <taxon>Neopterygii</taxon>
        <taxon>Teleostei</taxon>
        <taxon>Anguilliformes</taxon>
        <taxon>Anguillidae</taxon>
        <taxon>Anguilla</taxon>
    </lineage>
</organism>
<protein>
    <submittedName>
        <fullName evidence="1">Uncharacterized protein</fullName>
    </submittedName>
</protein>